<dbReference type="InterPro" id="IPR029684">
    <property type="entry name" value="Schlafen"/>
</dbReference>
<dbReference type="InterPro" id="IPR056884">
    <property type="entry name" value="NPHP3-like_N"/>
</dbReference>
<dbReference type="AlphaFoldDB" id="A0AAV7U9Y3"/>
<dbReference type="Gene3D" id="3.30.950.30">
    <property type="entry name" value="Schlafen, AAA domain"/>
    <property type="match status" value="1"/>
</dbReference>
<dbReference type="InterPro" id="IPR038461">
    <property type="entry name" value="Schlafen_AlbA_2_dom_sf"/>
</dbReference>
<organism evidence="7 8">
    <name type="scientific">Pleurodeles waltl</name>
    <name type="common">Iberian ribbed newt</name>
    <dbReference type="NCBI Taxonomy" id="8319"/>
    <lineage>
        <taxon>Eukaryota</taxon>
        <taxon>Metazoa</taxon>
        <taxon>Chordata</taxon>
        <taxon>Craniata</taxon>
        <taxon>Vertebrata</taxon>
        <taxon>Euteleostomi</taxon>
        <taxon>Amphibia</taxon>
        <taxon>Batrachia</taxon>
        <taxon>Caudata</taxon>
        <taxon>Salamandroidea</taxon>
        <taxon>Salamandridae</taxon>
        <taxon>Pleurodelinae</taxon>
        <taxon>Pleurodeles</taxon>
    </lineage>
</organism>
<evidence type="ECO:0000256" key="2">
    <source>
        <dbReference type="SAM" id="MobiDB-lite"/>
    </source>
</evidence>
<dbReference type="Gene3D" id="3.40.50.300">
    <property type="entry name" value="P-loop containing nucleotide triphosphate hydrolases"/>
    <property type="match status" value="1"/>
</dbReference>
<feature type="region of interest" description="Disordered" evidence="2">
    <location>
        <begin position="1"/>
        <end position="23"/>
    </location>
</feature>
<evidence type="ECO:0000259" key="4">
    <source>
        <dbReference type="Pfam" id="PF17057"/>
    </source>
</evidence>
<dbReference type="InterPro" id="IPR031450">
    <property type="entry name" value="Poxin-SLFN/SLFN_N"/>
</dbReference>
<dbReference type="Pfam" id="PF04326">
    <property type="entry name" value="SLFN_AlbA_2"/>
    <property type="match status" value="1"/>
</dbReference>
<evidence type="ECO:0000259" key="3">
    <source>
        <dbReference type="Pfam" id="PF04326"/>
    </source>
</evidence>
<accession>A0AAV7U9Y3</accession>
<keyword evidence="1" id="KW-0677">Repeat</keyword>
<gene>
    <name evidence="7" type="ORF">NDU88_001968</name>
</gene>
<dbReference type="Pfam" id="PF17057">
    <property type="entry name" value="B3R"/>
    <property type="match status" value="1"/>
</dbReference>
<proteinExistence type="predicted"/>
<feature type="domain" description="Schlafen AlbA-2" evidence="3">
    <location>
        <begin position="244"/>
        <end position="346"/>
    </location>
</feature>
<reference evidence="7" key="1">
    <citation type="journal article" date="2022" name="bioRxiv">
        <title>Sequencing and chromosome-scale assembly of the giantPleurodeles waltlgenome.</title>
        <authorList>
            <person name="Brown T."/>
            <person name="Elewa A."/>
            <person name="Iarovenko S."/>
            <person name="Subramanian E."/>
            <person name="Araus A.J."/>
            <person name="Petzold A."/>
            <person name="Susuki M."/>
            <person name="Suzuki K.-i.T."/>
            <person name="Hayashi T."/>
            <person name="Toyoda A."/>
            <person name="Oliveira C."/>
            <person name="Osipova E."/>
            <person name="Leigh N.D."/>
            <person name="Simon A."/>
            <person name="Yun M.H."/>
        </authorList>
    </citation>
    <scope>NUCLEOTIDE SEQUENCE</scope>
    <source>
        <strain evidence="7">20211129_DDA</strain>
        <tissue evidence="7">Liver</tissue>
    </source>
</reference>
<dbReference type="Pfam" id="PF21026">
    <property type="entry name" value="SLFN_GTPase-like"/>
    <property type="match status" value="1"/>
</dbReference>
<dbReference type="EMBL" id="JANPWB010000005">
    <property type="protein sequence ID" value="KAJ1185174.1"/>
    <property type="molecule type" value="Genomic_DNA"/>
</dbReference>
<keyword evidence="8" id="KW-1185">Reference proteome</keyword>
<dbReference type="SUPFAM" id="SSF52540">
    <property type="entry name" value="P-loop containing nucleoside triphosphate hydrolases"/>
    <property type="match status" value="1"/>
</dbReference>
<feature type="domain" description="Schlafen GTPase-like" evidence="5">
    <location>
        <begin position="439"/>
        <end position="584"/>
    </location>
</feature>
<sequence>MMTTQDPSYLRGAMSPHPLTESRDGTCSFAGDRSAMVTDEIRLNLETSYPDEVIEVGKINFGEKERNEMQNDKRKIQNQRIMRAACALLNSGGGVIIAQIGNRNKYAYVEHGLGLDIEQSQRDLVQTADLQKYFEILHQNKLLLIFVKSWAAEIPLLGNPAKPHICSLSTNLFRRSSTSIIELNPSNALEFLKQKQLNVRDDKANEPLAKKSLLCDQEGIIHAFPARLFEVDQIKFKQTLSFGESLHVEFKLFPTKNRLKRFKETLPRYISAFANTQGGYMIYGVEDKSREVIGVSNEIVCHDTLKQEIDRAVQKLHLLHFCSSGGGITWQLKTIPVCDGDHHRSHLWIIKVAPFCCAVFLDSPDSWIVHGRCVMQLEPKDWSDKMMAADPGTPSLADHFNTALSISGAPPMARPVYTKKGLEDLADLKEYLFGGGTNEIIVYPDNLYREVSNEHPTIRKLLEEMPRSRGVLMFSRSWAVDIGIPENKHVVCDALLIAFNDYPTLYTIYHNPNDVFNNVEEYSRFVAYNLKQKIVNVGGYTGKVCVMSKLFNLSRVSNCLNVEGIDQDLDCDETLKVEYPNAYRITSTQTMNDLQKALVIVLLNFRSLLSEQLGCELFNLLTIKQYEILSRNIRKSRLLFIHGLPGTGKTVMAMKIIEKIRNVYNCGREQILYICENQPLRKYLHLKNICLAVTRTTFVKGAFPSVQHIVVDEAQNFRRDESDWFAKAKELCSKPQNPSGPGVLWIFLDYFQKCHPFENGLPMLNEQYSMEWLTKGVRNATRIYSVMMDKMVDIVGETSGGSPALHEHLKSLLIEADCAHEIPGFYDEKHLNRDEMARYVAKACYYYLRKGYSMKDIAILCNTENDITANRHILQVQMRKLRLELSFIRADDSQGQGIVLDSVRRFSGLEKNIVFGIHPVPVQREVASNILLCMASRANMRLHIIYLNSP</sequence>
<evidence type="ECO:0008006" key="9">
    <source>
        <dbReference type="Google" id="ProtNLM"/>
    </source>
</evidence>
<dbReference type="InterPro" id="IPR007421">
    <property type="entry name" value="Schlafen_AlbA_2_dom"/>
</dbReference>
<evidence type="ECO:0000313" key="7">
    <source>
        <dbReference type="EMBL" id="KAJ1185174.1"/>
    </source>
</evidence>
<evidence type="ECO:0000256" key="1">
    <source>
        <dbReference type="ARBA" id="ARBA00022737"/>
    </source>
</evidence>
<feature type="domain" description="Poxin-Schlafen/Schlafen-like N-terminal" evidence="4">
    <location>
        <begin position="129"/>
        <end position="242"/>
    </location>
</feature>
<dbReference type="PANTHER" id="PTHR12155:SF30">
    <property type="entry name" value="PROTEIN SLFN14"/>
    <property type="match status" value="1"/>
</dbReference>
<dbReference type="InterPro" id="IPR048729">
    <property type="entry name" value="SLFN_GTPase-like"/>
</dbReference>
<protein>
    <recommendedName>
        <fullName evidence="9">Schlafen family member 13</fullName>
    </recommendedName>
</protein>
<evidence type="ECO:0000259" key="6">
    <source>
        <dbReference type="Pfam" id="PF24883"/>
    </source>
</evidence>
<dbReference type="Proteomes" id="UP001066276">
    <property type="component" value="Chromosome 3_1"/>
</dbReference>
<dbReference type="Pfam" id="PF24883">
    <property type="entry name" value="NPHP3_N"/>
    <property type="match status" value="1"/>
</dbReference>
<feature type="domain" description="Nephrocystin 3-like N-terminal" evidence="6">
    <location>
        <begin position="625"/>
        <end position="769"/>
    </location>
</feature>
<comment type="caution">
    <text evidence="7">The sequence shown here is derived from an EMBL/GenBank/DDBJ whole genome shotgun (WGS) entry which is preliminary data.</text>
</comment>
<name>A0AAV7U9Y3_PLEWA</name>
<dbReference type="InterPro" id="IPR027417">
    <property type="entry name" value="P-loop_NTPase"/>
</dbReference>
<dbReference type="PANTHER" id="PTHR12155">
    <property type="entry name" value="SCHLAFEN"/>
    <property type="match status" value="1"/>
</dbReference>
<evidence type="ECO:0000313" key="8">
    <source>
        <dbReference type="Proteomes" id="UP001066276"/>
    </source>
</evidence>
<evidence type="ECO:0000259" key="5">
    <source>
        <dbReference type="Pfam" id="PF21026"/>
    </source>
</evidence>